<proteinExistence type="inferred from homology"/>
<evidence type="ECO:0000256" key="1">
    <source>
        <dbReference type="ARBA" id="ARBA00006738"/>
    </source>
</evidence>
<reference evidence="3 4" key="1">
    <citation type="submission" date="2016-07" db="EMBL/GenBank/DDBJ databases">
        <title>Draft Genome Sequence of Methylophaga muralis Bur 1.</title>
        <authorList>
            <person name="Vasilenko O.V."/>
            <person name="Doronina N.V."/>
            <person name="Shmareva M.N."/>
            <person name="Tarlachkov S.V."/>
            <person name="Mustakhimov I."/>
            <person name="Trotsenko Y.A."/>
        </authorList>
    </citation>
    <scope>NUCLEOTIDE SEQUENCE [LARGE SCALE GENOMIC DNA]</scope>
    <source>
        <strain evidence="3 4">Bur 1</strain>
    </source>
</reference>
<dbReference type="NCBIfam" id="TIGR00252">
    <property type="entry name" value="YraN family protein"/>
    <property type="match status" value="1"/>
</dbReference>
<dbReference type="NCBIfam" id="NF009150">
    <property type="entry name" value="PRK12497.1-3"/>
    <property type="match status" value="1"/>
</dbReference>
<evidence type="ECO:0000256" key="2">
    <source>
        <dbReference type="HAMAP-Rule" id="MF_00048"/>
    </source>
</evidence>
<gene>
    <name evidence="3" type="ORF">A9E74_02350</name>
</gene>
<dbReference type="HAMAP" id="MF_00048">
    <property type="entry name" value="UPF0102"/>
    <property type="match status" value="1"/>
</dbReference>
<dbReference type="InterPro" id="IPR011856">
    <property type="entry name" value="tRNA_endonuc-like_dom_sf"/>
</dbReference>
<dbReference type="Gene3D" id="3.40.1350.10">
    <property type="match status" value="1"/>
</dbReference>
<protein>
    <recommendedName>
        <fullName evidence="2">UPF0102 protein A9E74_02350</fullName>
    </recommendedName>
</protein>
<dbReference type="RefSeq" id="WP_069296743.1">
    <property type="nucleotide sequence ID" value="NZ_MCRI01000034.1"/>
</dbReference>
<dbReference type="PANTHER" id="PTHR34039:SF1">
    <property type="entry name" value="UPF0102 PROTEIN YRAN"/>
    <property type="match status" value="1"/>
</dbReference>
<dbReference type="Proteomes" id="UP000094379">
    <property type="component" value="Unassembled WGS sequence"/>
</dbReference>
<dbReference type="InterPro" id="IPR003509">
    <property type="entry name" value="UPF0102_YraN-like"/>
</dbReference>
<dbReference type="CDD" id="cd20736">
    <property type="entry name" value="PoNe_Nuclease"/>
    <property type="match status" value="1"/>
</dbReference>
<name>A0A1E3GQS0_9GAMM</name>
<organism evidence="3 4">
    <name type="scientific">Methylophaga muralis</name>
    <dbReference type="NCBI Taxonomy" id="291169"/>
    <lineage>
        <taxon>Bacteria</taxon>
        <taxon>Pseudomonadati</taxon>
        <taxon>Pseudomonadota</taxon>
        <taxon>Gammaproteobacteria</taxon>
        <taxon>Thiotrichales</taxon>
        <taxon>Piscirickettsiaceae</taxon>
        <taxon>Methylophaga</taxon>
    </lineage>
</organism>
<dbReference type="PATRIC" id="fig|291169.3.peg.2367"/>
<dbReference type="EMBL" id="MCRI01000034">
    <property type="protein sequence ID" value="ODN65926.1"/>
    <property type="molecule type" value="Genomic_DNA"/>
</dbReference>
<accession>A0A1E3GQS0</accession>
<dbReference type="AlphaFoldDB" id="A0A1E3GQS0"/>
<comment type="similarity">
    <text evidence="1 2">Belongs to the UPF0102 family.</text>
</comment>
<comment type="caution">
    <text evidence="3">The sequence shown here is derived from an EMBL/GenBank/DDBJ whole genome shotgun (WGS) entry which is preliminary data.</text>
</comment>
<evidence type="ECO:0000313" key="4">
    <source>
        <dbReference type="Proteomes" id="UP000094379"/>
    </source>
</evidence>
<dbReference type="SUPFAM" id="SSF52980">
    <property type="entry name" value="Restriction endonuclease-like"/>
    <property type="match status" value="1"/>
</dbReference>
<dbReference type="STRING" id="291169.A9E74_02350"/>
<keyword evidence="4" id="KW-1185">Reference proteome</keyword>
<dbReference type="PANTHER" id="PTHR34039">
    <property type="entry name" value="UPF0102 PROTEIN YRAN"/>
    <property type="match status" value="1"/>
</dbReference>
<sequence length="118" mass="13581">MAEHLQSGKQAEQLACDYLQRQGLKLIQRNFHCRRGEIDVIMQDGQTLVFVEVRYRRNDSHGGALESITSFKQSRIITTAQHYLMQSGWSHNCRFDVIAITAGTADKIVWIRDAFQLN</sequence>
<dbReference type="InterPro" id="IPR011335">
    <property type="entry name" value="Restrct_endonuc-II-like"/>
</dbReference>
<dbReference type="GO" id="GO:0003676">
    <property type="term" value="F:nucleic acid binding"/>
    <property type="evidence" value="ECO:0007669"/>
    <property type="project" value="InterPro"/>
</dbReference>
<evidence type="ECO:0000313" key="3">
    <source>
        <dbReference type="EMBL" id="ODN65926.1"/>
    </source>
</evidence>
<dbReference type="Pfam" id="PF02021">
    <property type="entry name" value="UPF0102"/>
    <property type="match status" value="1"/>
</dbReference>